<evidence type="ECO:0000313" key="2">
    <source>
        <dbReference type="EMBL" id="RNI24768.1"/>
    </source>
</evidence>
<dbReference type="InterPro" id="IPR010093">
    <property type="entry name" value="SinI_DNA-bd"/>
</dbReference>
<organism evidence="2 3">
    <name type="scientific">Flexivirga caeni</name>
    <dbReference type="NCBI Taxonomy" id="2294115"/>
    <lineage>
        <taxon>Bacteria</taxon>
        <taxon>Bacillati</taxon>
        <taxon>Actinomycetota</taxon>
        <taxon>Actinomycetes</taxon>
        <taxon>Micrococcales</taxon>
        <taxon>Dermacoccaceae</taxon>
        <taxon>Flexivirga</taxon>
    </lineage>
</organism>
<dbReference type="RefSeq" id="WP_123270059.1">
    <property type="nucleotide sequence ID" value="NZ_RJJQ01000002.1"/>
</dbReference>
<dbReference type="InterPro" id="IPR041657">
    <property type="entry name" value="HTH_17"/>
</dbReference>
<evidence type="ECO:0000259" key="1">
    <source>
        <dbReference type="Pfam" id="PF12728"/>
    </source>
</evidence>
<keyword evidence="3" id="KW-1185">Reference proteome</keyword>
<name>A0A3M9MJC7_9MICO</name>
<feature type="domain" description="Helix-turn-helix" evidence="1">
    <location>
        <begin position="5"/>
        <end position="52"/>
    </location>
</feature>
<dbReference type="AlphaFoldDB" id="A0A3M9MJC7"/>
<proteinExistence type="predicted"/>
<dbReference type="SUPFAM" id="SSF46955">
    <property type="entry name" value="Putative DNA-binding domain"/>
    <property type="match status" value="1"/>
</dbReference>
<gene>
    <name evidence="2" type="ORF">EFY87_03500</name>
</gene>
<protein>
    <submittedName>
        <fullName evidence="2">DNA-binding protein</fullName>
    </submittedName>
</protein>
<sequence>MTKDWLTTGETAKMLGVSRQHVVDLCTRGELTFSQPGTHRRIRSSEVQRLATSEFTREQEKSLWLHRALLGPLMLDPARVLQIATENIARWKPLQRGDGMATRYLEQWDEVIESGVDAVADVFTSKDERSSELRQNTPFAGVLDDDERRQVLQSFREHRQREHAAV</sequence>
<accession>A0A3M9MJC7</accession>
<dbReference type="Proteomes" id="UP000271678">
    <property type="component" value="Unassembled WGS sequence"/>
</dbReference>
<dbReference type="EMBL" id="RJJQ01000002">
    <property type="protein sequence ID" value="RNI24768.1"/>
    <property type="molecule type" value="Genomic_DNA"/>
</dbReference>
<dbReference type="GO" id="GO:0003677">
    <property type="term" value="F:DNA binding"/>
    <property type="evidence" value="ECO:0007669"/>
    <property type="project" value="UniProtKB-KW"/>
</dbReference>
<keyword evidence="2" id="KW-0238">DNA-binding</keyword>
<comment type="caution">
    <text evidence="2">The sequence shown here is derived from an EMBL/GenBank/DDBJ whole genome shotgun (WGS) entry which is preliminary data.</text>
</comment>
<dbReference type="NCBIfam" id="TIGR01764">
    <property type="entry name" value="excise"/>
    <property type="match status" value="1"/>
</dbReference>
<dbReference type="InterPro" id="IPR009061">
    <property type="entry name" value="DNA-bd_dom_put_sf"/>
</dbReference>
<dbReference type="Pfam" id="PF12728">
    <property type="entry name" value="HTH_17"/>
    <property type="match status" value="1"/>
</dbReference>
<evidence type="ECO:0000313" key="3">
    <source>
        <dbReference type="Proteomes" id="UP000271678"/>
    </source>
</evidence>
<reference evidence="2 3" key="1">
    <citation type="submission" date="2018-11" db="EMBL/GenBank/DDBJ databases">
        <title>Draft genome of Simplicispira Flexivirga sp. BO-16.</title>
        <authorList>
            <person name="Im W.T."/>
        </authorList>
    </citation>
    <scope>NUCLEOTIDE SEQUENCE [LARGE SCALE GENOMIC DNA]</scope>
    <source>
        <strain evidence="2 3">BO-16</strain>
    </source>
</reference>
<dbReference type="OrthoDB" id="3237625at2"/>